<evidence type="ECO:0000256" key="1">
    <source>
        <dbReference type="SAM" id="MobiDB-lite"/>
    </source>
</evidence>
<feature type="compositionally biased region" description="Low complexity" evidence="1">
    <location>
        <begin position="21"/>
        <end position="34"/>
    </location>
</feature>
<name>A0A0D2IT86_9CHLO</name>
<dbReference type="RefSeq" id="XP_013890272.1">
    <property type="nucleotide sequence ID" value="XM_014034818.1"/>
</dbReference>
<dbReference type="GO" id="GO:0005524">
    <property type="term" value="F:ATP binding"/>
    <property type="evidence" value="ECO:0007669"/>
    <property type="project" value="TreeGrafter"/>
</dbReference>
<dbReference type="PANTHER" id="PTHR10890">
    <property type="entry name" value="CYSTEINYL-TRNA SYNTHETASE"/>
    <property type="match status" value="1"/>
</dbReference>
<feature type="non-terminal residue" evidence="2">
    <location>
        <position position="208"/>
    </location>
</feature>
<dbReference type="Proteomes" id="UP000054498">
    <property type="component" value="Unassembled WGS sequence"/>
</dbReference>
<dbReference type="GO" id="GO:0005737">
    <property type="term" value="C:cytoplasm"/>
    <property type="evidence" value="ECO:0007669"/>
    <property type="project" value="TreeGrafter"/>
</dbReference>
<keyword evidence="3" id="KW-1185">Reference proteome</keyword>
<evidence type="ECO:0000313" key="2">
    <source>
        <dbReference type="EMBL" id="KIY91252.1"/>
    </source>
</evidence>
<reference evidence="2 3" key="1">
    <citation type="journal article" date="2013" name="BMC Genomics">
        <title>Reconstruction of the lipid metabolism for the microalga Monoraphidium neglectum from its genome sequence reveals characteristics suitable for biofuel production.</title>
        <authorList>
            <person name="Bogen C."/>
            <person name="Al-Dilaimi A."/>
            <person name="Albersmeier A."/>
            <person name="Wichmann J."/>
            <person name="Grundmann M."/>
            <person name="Rupp O."/>
            <person name="Lauersen K.J."/>
            <person name="Blifernez-Klassen O."/>
            <person name="Kalinowski J."/>
            <person name="Goesmann A."/>
            <person name="Mussgnug J.H."/>
            <person name="Kruse O."/>
        </authorList>
    </citation>
    <scope>NUCLEOTIDE SEQUENCE [LARGE SCALE GENOMIC DNA]</scope>
    <source>
        <strain evidence="2 3">SAG 48.87</strain>
    </source>
</reference>
<evidence type="ECO:0000313" key="3">
    <source>
        <dbReference type="Proteomes" id="UP000054498"/>
    </source>
</evidence>
<dbReference type="GO" id="GO:0006423">
    <property type="term" value="P:cysteinyl-tRNA aminoacylation"/>
    <property type="evidence" value="ECO:0007669"/>
    <property type="project" value="TreeGrafter"/>
</dbReference>
<dbReference type="InterPro" id="IPR024909">
    <property type="entry name" value="Cys-tRNA/MSH_ligase"/>
</dbReference>
<dbReference type="STRING" id="145388.A0A0D2IT86"/>
<dbReference type="OrthoDB" id="438179at2759"/>
<dbReference type="EMBL" id="KK106895">
    <property type="protein sequence ID" value="KIY91252.1"/>
    <property type="molecule type" value="Genomic_DNA"/>
</dbReference>
<accession>A0A0D2IT86</accession>
<dbReference type="PANTHER" id="PTHR10890:SF3">
    <property type="entry name" value="CYSTEINE--TRNA LIGASE, CYTOPLASMIC"/>
    <property type="match status" value="1"/>
</dbReference>
<dbReference type="KEGG" id="mng:MNEG_16712"/>
<proteinExistence type="predicted"/>
<dbReference type="AlphaFoldDB" id="A0A0D2IT86"/>
<organism evidence="2 3">
    <name type="scientific">Monoraphidium neglectum</name>
    <dbReference type="NCBI Taxonomy" id="145388"/>
    <lineage>
        <taxon>Eukaryota</taxon>
        <taxon>Viridiplantae</taxon>
        <taxon>Chlorophyta</taxon>
        <taxon>core chlorophytes</taxon>
        <taxon>Chlorophyceae</taxon>
        <taxon>CS clade</taxon>
        <taxon>Sphaeropleales</taxon>
        <taxon>Selenastraceae</taxon>
        <taxon>Monoraphidium</taxon>
    </lineage>
</organism>
<dbReference type="GO" id="GO:0004817">
    <property type="term" value="F:cysteine-tRNA ligase activity"/>
    <property type="evidence" value="ECO:0007669"/>
    <property type="project" value="TreeGrafter"/>
</dbReference>
<gene>
    <name evidence="2" type="ORF">MNEG_16712</name>
</gene>
<sequence>MDALGSIIKATNLYLLKKQEQQQQRQQQQQQQPQANGGARQGEGAASAVAAPQPLLLRKGAAYVTRILSVFGVVPVAADGVGFGGGGAGAAAGGSGEGDKGAAYLDAFSAFRDEVRGLAKAKAPHSDVLAACDAVRDGACVDLGVRLEDRPDGKALWKLDDPAALRAERDERAAAAAEAARKKVSNALAAKQRDLEKFEKLAAMPSPQ</sequence>
<feature type="region of interest" description="Disordered" evidence="1">
    <location>
        <begin position="21"/>
        <end position="44"/>
    </location>
</feature>
<protein>
    <submittedName>
        <fullName evidence="2">Uncharacterized protein</fullName>
    </submittedName>
</protein>
<dbReference type="GeneID" id="25734499"/>